<evidence type="ECO:0000256" key="5">
    <source>
        <dbReference type="ARBA" id="ARBA00022747"/>
    </source>
</evidence>
<dbReference type="InterPro" id="IPR029063">
    <property type="entry name" value="SAM-dependent_MTases_sf"/>
</dbReference>
<dbReference type="CDD" id="cd02440">
    <property type="entry name" value="AdoMet_MTases"/>
    <property type="match status" value="1"/>
</dbReference>
<gene>
    <name evidence="8" type="ORF">FYJ50_06800</name>
</gene>
<accession>A0A7X2T3U5</accession>
<organism evidence="8 9">
    <name type="scientific">Floccifex porci</name>
    <dbReference type="NCBI Taxonomy" id="2606629"/>
    <lineage>
        <taxon>Bacteria</taxon>
        <taxon>Bacillati</taxon>
        <taxon>Bacillota</taxon>
        <taxon>Erysipelotrichia</taxon>
        <taxon>Erysipelotrichales</taxon>
        <taxon>Erysipelotrichaceae</taxon>
        <taxon>Floccifex</taxon>
    </lineage>
</organism>
<name>A0A7X2T3U5_9FIRM</name>
<dbReference type="InterPro" id="IPR051537">
    <property type="entry name" value="DNA_Adenine_Mtase"/>
</dbReference>
<keyword evidence="3" id="KW-0808">Transferase</keyword>
<evidence type="ECO:0000256" key="6">
    <source>
        <dbReference type="ARBA" id="ARBA00047942"/>
    </source>
</evidence>
<comment type="caution">
    <text evidence="8">The sequence shown here is derived from an EMBL/GenBank/DDBJ whole genome shotgun (WGS) entry which is preliminary data.</text>
</comment>
<dbReference type="PROSITE" id="PS00092">
    <property type="entry name" value="N6_MTASE"/>
    <property type="match status" value="1"/>
</dbReference>
<feature type="domain" description="DNA methylase adenine-specific" evidence="7">
    <location>
        <begin position="131"/>
        <end position="401"/>
    </location>
</feature>
<dbReference type="PANTHER" id="PTHR42933">
    <property type="entry name" value="SLR6095 PROTEIN"/>
    <property type="match status" value="1"/>
</dbReference>
<dbReference type="SUPFAM" id="SSF53335">
    <property type="entry name" value="S-adenosyl-L-methionine-dependent methyltransferases"/>
    <property type="match status" value="1"/>
</dbReference>
<evidence type="ECO:0000256" key="4">
    <source>
        <dbReference type="ARBA" id="ARBA00022691"/>
    </source>
</evidence>
<keyword evidence="4" id="KW-0949">S-adenosyl-L-methionine</keyword>
<dbReference type="InterPro" id="IPR002052">
    <property type="entry name" value="DNA_methylase_N6_adenine_CS"/>
</dbReference>
<evidence type="ECO:0000256" key="2">
    <source>
        <dbReference type="ARBA" id="ARBA00022603"/>
    </source>
</evidence>
<dbReference type="Gene3D" id="3.40.50.150">
    <property type="entry name" value="Vaccinia Virus protein VP39"/>
    <property type="match status" value="1"/>
</dbReference>
<keyword evidence="2 8" id="KW-0489">Methyltransferase</keyword>
<dbReference type="GO" id="GO:0009007">
    <property type="term" value="F:site-specific DNA-methyltransferase (adenine-specific) activity"/>
    <property type="evidence" value="ECO:0007669"/>
    <property type="project" value="UniProtKB-EC"/>
</dbReference>
<dbReference type="EMBL" id="VUMM01000012">
    <property type="protein sequence ID" value="MSS01805.1"/>
    <property type="molecule type" value="Genomic_DNA"/>
</dbReference>
<dbReference type="Proteomes" id="UP000470082">
    <property type="component" value="Unassembled WGS sequence"/>
</dbReference>
<evidence type="ECO:0000256" key="3">
    <source>
        <dbReference type="ARBA" id="ARBA00022679"/>
    </source>
</evidence>
<evidence type="ECO:0000259" key="7">
    <source>
        <dbReference type="Pfam" id="PF02384"/>
    </source>
</evidence>
<comment type="catalytic activity">
    <reaction evidence="6">
        <text>a 2'-deoxyadenosine in DNA + S-adenosyl-L-methionine = an N(6)-methyl-2'-deoxyadenosine in DNA + S-adenosyl-L-homocysteine + H(+)</text>
        <dbReference type="Rhea" id="RHEA:15197"/>
        <dbReference type="Rhea" id="RHEA-COMP:12418"/>
        <dbReference type="Rhea" id="RHEA-COMP:12419"/>
        <dbReference type="ChEBI" id="CHEBI:15378"/>
        <dbReference type="ChEBI" id="CHEBI:57856"/>
        <dbReference type="ChEBI" id="CHEBI:59789"/>
        <dbReference type="ChEBI" id="CHEBI:90615"/>
        <dbReference type="ChEBI" id="CHEBI:90616"/>
        <dbReference type="EC" id="2.1.1.72"/>
    </reaction>
</comment>
<evidence type="ECO:0000313" key="9">
    <source>
        <dbReference type="Proteomes" id="UP000470082"/>
    </source>
</evidence>
<keyword evidence="9" id="KW-1185">Reference proteome</keyword>
<dbReference type="AlphaFoldDB" id="A0A7X2T3U5"/>
<dbReference type="GO" id="GO:0008170">
    <property type="term" value="F:N-methyltransferase activity"/>
    <property type="evidence" value="ECO:0007669"/>
    <property type="project" value="InterPro"/>
</dbReference>
<reference evidence="8 9" key="1">
    <citation type="submission" date="2019-08" db="EMBL/GenBank/DDBJ databases">
        <title>In-depth cultivation of the pig gut microbiome towards novel bacterial diversity and tailored functional studies.</title>
        <authorList>
            <person name="Wylensek D."/>
            <person name="Hitch T.C.A."/>
            <person name="Clavel T."/>
        </authorList>
    </citation>
    <scope>NUCLEOTIDE SEQUENCE [LARGE SCALE GENOMIC DNA]</scope>
    <source>
        <strain evidence="8 9">LKV-178-WT-2G</strain>
    </source>
</reference>
<dbReference type="PANTHER" id="PTHR42933:SF1">
    <property type="entry name" value="SITE-SPECIFIC DNA-METHYLTRANSFERASE (ADENINE-SPECIFIC)"/>
    <property type="match status" value="1"/>
</dbReference>
<dbReference type="GO" id="GO:0009307">
    <property type="term" value="P:DNA restriction-modification system"/>
    <property type="evidence" value="ECO:0007669"/>
    <property type="project" value="UniProtKB-KW"/>
</dbReference>
<evidence type="ECO:0000313" key="8">
    <source>
        <dbReference type="EMBL" id="MSS01805.1"/>
    </source>
</evidence>
<dbReference type="Pfam" id="PF02384">
    <property type="entry name" value="N6_Mtase"/>
    <property type="match status" value="1"/>
</dbReference>
<dbReference type="InterPro" id="IPR003356">
    <property type="entry name" value="DNA_methylase_A-5"/>
</dbReference>
<evidence type="ECO:0000256" key="1">
    <source>
        <dbReference type="ARBA" id="ARBA00011900"/>
    </source>
</evidence>
<sequence length="437" mass="50594">MEREKIEQIRAFIKIIPENLDFVNITLLLENLDQIDKNHEFFNPLFELKTLSLVYDVSVAKEDLIRYTDLTLGKEIADYFESNLRIVSEKVIQRVIKEVYNDGNLLIKNIDDYSDLCKLVAEYERPKAESGTPKSLNLLMSHLLDLKENESIYDCASGNGSSLLYAIKKTNNVYSQEINYESYIRQILIFKLLDFKNVTIVNENTLTNPIFINESVDKIICNPPFVQRIMDNMEINDCITSISGEQYKTNREADIYFYNLISKIVKKKAVFVAPSGLSFKQTKIAVAYKKWLVDNKYLDTVVQLPSGLFGPNTNVSTVLFVINKEKINEDVYMIDISESDFINKERVFTEIKEDKMNELVSMIQNKKEVNGLSVCVSSKTIEEAEWDLIPKRFIPFEELSENKDLDCLLDERKRILDQLKIQIDKVNECLVKVQSLK</sequence>
<dbReference type="GO" id="GO:0003677">
    <property type="term" value="F:DNA binding"/>
    <property type="evidence" value="ECO:0007669"/>
    <property type="project" value="InterPro"/>
</dbReference>
<protein>
    <recommendedName>
        <fullName evidence="1">site-specific DNA-methyltransferase (adenine-specific)</fullName>
        <ecNumber evidence="1">2.1.1.72</ecNumber>
    </recommendedName>
</protein>
<dbReference type="GO" id="GO:0032259">
    <property type="term" value="P:methylation"/>
    <property type="evidence" value="ECO:0007669"/>
    <property type="project" value="UniProtKB-KW"/>
</dbReference>
<keyword evidence="5" id="KW-0680">Restriction system</keyword>
<dbReference type="EC" id="2.1.1.72" evidence="1"/>
<proteinExistence type="predicted"/>
<dbReference type="RefSeq" id="WP_154460424.1">
    <property type="nucleotide sequence ID" value="NZ_VUMM01000012.1"/>
</dbReference>